<dbReference type="Gene3D" id="3.90.226.10">
    <property type="entry name" value="2-enoyl-CoA Hydratase, Chain A, domain 1"/>
    <property type="match status" value="1"/>
</dbReference>
<keyword evidence="1" id="KW-0812">Transmembrane</keyword>
<evidence type="ECO:0000313" key="3">
    <source>
        <dbReference type="Proteomes" id="UP000606463"/>
    </source>
</evidence>
<keyword evidence="1" id="KW-0472">Membrane</keyword>
<proteinExistence type="predicted"/>
<dbReference type="PANTHER" id="PTHR35984">
    <property type="entry name" value="PERIPLASMIC SERINE PROTEASE"/>
    <property type="match status" value="1"/>
</dbReference>
<reference evidence="2" key="1">
    <citation type="journal article" date="2020" name="ISME J.">
        <title>Gammaproteobacteria mediating utilization of methyl-, sulfur- and petroleum organic compounds in deep ocean hydrothermal plumes.</title>
        <authorList>
            <person name="Zhou Z."/>
            <person name="Liu Y."/>
            <person name="Pan J."/>
            <person name="Cron B.R."/>
            <person name="Toner B.M."/>
            <person name="Anantharaman K."/>
            <person name="Breier J.A."/>
            <person name="Dick G.J."/>
            <person name="Li M."/>
        </authorList>
    </citation>
    <scope>NUCLEOTIDE SEQUENCE</scope>
    <source>
        <strain evidence="2">SZUA-1501</strain>
    </source>
</reference>
<dbReference type="Pfam" id="PF01972">
    <property type="entry name" value="SDH_protease"/>
    <property type="match status" value="1"/>
</dbReference>
<comment type="caution">
    <text evidence="2">The sequence shown here is derived from an EMBL/GenBank/DDBJ whole genome shotgun (WGS) entry which is preliminary data.</text>
</comment>
<sequence length="289" mass="33214">MYYYLDPFSVLMNFLWWFLILFVILQPWLSKIQLQRARESLIRRLEQKRKSRVITLIHRQETLGFLGIPLFRFINIEDSEEILRAIRMTPDDMPIDLIVHTPGGLVLAATQIANALADHKGEVRVIVPHYAMSGGTLIALAADKIILDKHAVLGPVDPQLGQYPAASIKKVLERKPVEKIEDQTLILGDVAQKALHQMKDYVYNLLLKKGYSEEVAQRVAQDFTQGKWTHDYPLTYEILKEYGLRVSTDVPEEVYELMALYPQPKQNAVPSVQYIPLPYKNSQNSETTR</sequence>
<dbReference type="NCBIfam" id="NF047768">
    <property type="entry name" value="Clp_like_SDH"/>
    <property type="match status" value="1"/>
</dbReference>
<name>A0A9D0YQ86_AQUAO</name>
<evidence type="ECO:0000313" key="2">
    <source>
        <dbReference type="EMBL" id="HIP98165.1"/>
    </source>
</evidence>
<dbReference type="Proteomes" id="UP000606463">
    <property type="component" value="Unassembled WGS sequence"/>
</dbReference>
<organism evidence="2 3">
    <name type="scientific">Aquifex aeolicus</name>
    <dbReference type="NCBI Taxonomy" id="63363"/>
    <lineage>
        <taxon>Bacteria</taxon>
        <taxon>Pseudomonadati</taxon>
        <taxon>Aquificota</taxon>
        <taxon>Aquificia</taxon>
        <taxon>Aquificales</taxon>
        <taxon>Aquificaceae</taxon>
        <taxon>Aquifex</taxon>
    </lineage>
</organism>
<gene>
    <name evidence="2" type="ORF">EYH37_02205</name>
</gene>
<keyword evidence="1" id="KW-1133">Transmembrane helix</keyword>
<protein>
    <submittedName>
        <fullName evidence="2">Uncharacterized protein</fullName>
    </submittedName>
</protein>
<dbReference type="AlphaFoldDB" id="A0A9D0YQ86"/>
<dbReference type="EMBL" id="DQVE01000022">
    <property type="protein sequence ID" value="HIP98165.1"/>
    <property type="molecule type" value="Genomic_DNA"/>
</dbReference>
<dbReference type="SUPFAM" id="SSF52096">
    <property type="entry name" value="ClpP/crotonase"/>
    <property type="match status" value="1"/>
</dbReference>
<dbReference type="GO" id="GO:0016020">
    <property type="term" value="C:membrane"/>
    <property type="evidence" value="ECO:0007669"/>
    <property type="project" value="InterPro"/>
</dbReference>
<dbReference type="InterPro" id="IPR029045">
    <property type="entry name" value="ClpP/crotonase-like_dom_sf"/>
</dbReference>
<evidence type="ECO:0000256" key="1">
    <source>
        <dbReference type="SAM" id="Phobius"/>
    </source>
</evidence>
<feature type="transmembrane region" description="Helical" evidence="1">
    <location>
        <begin position="14"/>
        <end position="34"/>
    </location>
</feature>
<dbReference type="InterPro" id="IPR002825">
    <property type="entry name" value="Pept_S49_ser-pept_pro"/>
</dbReference>
<accession>A0A9D0YQ86</accession>
<dbReference type="PANTHER" id="PTHR35984:SF1">
    <property type="entry name" value="PERIPLASMIC SERINE PROTEASE"/>
    <property type="match status" value="1"/>
</dbReference>